<proteinExistence type="inferred from homology"/>
<sequence length="357" mass="39979">MTESNNANVPKTCPFKEPSRVFSYFEQQRSAKEISFSEALGGYVVARYDDIVYALDHPEIFASKGVTVPDFPEVVKPIFSNRVPPGGTLLGLDNPDHDRLRASVNGFFVPRRLAVFQPLIRSLANDLIDQFVMNGEMELKSVFALPLPLKTWIGRSLALFGGIAGGSLSVEQQVKDVLDFHDYVAEVIQERKTDRRNDPISHIWDQRDAHVVEMTDFEHLSMIPGLLLAGHETTTSVLSMGVSHLLHHNLWHTANENDQARKETIEELLRYESAITGMLRIVKEQTKIGSKVLQPGDKVFLAFISGSRDSSVFECPAELHPKRSFPRQHLGFGRGIHACLGAPPARLLLKTEFEVLQ</sequence>
<keyword evidence="7" id="KW-1185">Reference proteome</keyword>
<gene>
    <name evidence="6" type="ORF">PDE_02410</name>
</gene>
<evidence type="ECO:0008006" key="8">
    <source>
        <dbReference type="Google" id="ProtNLM"/>
    </source>
</evidence>
<dbReference type="SUPFAM" id="SSF48264">
    <property type="entry name" value="Cytochrome P450"/>
    <property type="match status" value="1"/>
</dbReference>
<dbReference type="InterPro" id="IPR001128">
    <property type="entry name" value="Cyt_P450"/>
</dbReference>
<dbReference type="Proteomes" id="UP000019376">
    <property type="component" value="Unassembled WGS sequence"/>
</dbReference>
<protein>
    <recommendedName>
        <fullName evidence="8">Cytochrome P450</fullName>
    </recommendedName>
</protein>
<dbReference type="PhylomeDB" id="S8AZN2"/>
<dbReference type="PROSITE" id="PS00086">
    <property type="entry name" value="CYTOCHROME_P450"/>
    <property type="match status" value="1"/>
</dbReference>
<dbReference type="GO" id="GO:0020037">
    <property type="term" value="F:heme binding"/>
    <property type="evidence" value="ECO:0007669"/>
    <property type="project" value="InterPro"/>
</dbReference>
<dbReference type="PRINTS" id="PR00359">
    <property type="entry name" value="BP450"/>
</dbReference>
<dbReference type="eggNOG" id="KOG0157">
    <property type="taxonomic scope" value="Eukaryota"/>
</dbReference>
<evidence type="ECO:0000256" key="3">
    <source>
        <dbReference type="ARBA" id="ARBA00023002"/>
    </source>
</evidence>
<accession>S8AZN2</accession>
<evidence type="ECO:0000256" key="1">
    <source>
        <dbReference type="ARBA" id="ARBA00010617"/>
    </source>
</evidence>
<organism evidence="6 7">
    <name type="scientific">Penicillium oxalicum (strain 114-2 / CGMCC 5302)</name>
    <name type="common">Penicillium decumbens</name>
    <dbReference type="NCBI Taxonomy" id="933388"/>
    <lineage>
        <taxon>Eukaryota</taxon>
        <taxon>Fungi</taxon>
        <taxon>Dikarya</taxon>
        <taxon>Ascomycota</taxon>
        <taxon>Pezizomycotina</taxon>
        <taxon>Eurotiomycetes</taxon>
        <taxon>Eurotiomycetidae</taxon>
        <taxon>Eurotiales</taxon>
        <taxon>Aspergillaceae</taxon>
        <taxon>Penicillium</taxon>
    </lineage>
</organism>
<dbReference type="PRINTS" id="PR00385">
    <property type="entry name" value="P450"/>
</dbReference>
<keyword evidence="5" id="KW-0349">Heme</keyword>
<keyword evidence="2 5" id="KW-0479">Metal-binding</keyword>
<keyword evidence="3 5" id="KW-0560">Oxidoreductase</keyword>
<evidence type="ECO:0000313" key="7">
    <source>
        <dbReference type="Proteomes" id="UP000019376"/>
    </source>
</evidence>
<dbReference type="Gene3D" id="1.10.630.10">
    <property type="entry name" value="Cytochrome P450"/>
    <property type="match status" value="1"/>
</dbReference>
<comment type="similarity">
    <text evidence="1 5">Belongs to the cytochrome P450 family.</text>
</comment>
<evidence type="ECO:0000313" key="6">
    <source>
        <dbReference type="EMBL" id="EPS27467.1"/>
    </source>
</evidence>
<dbReference type="Pfam" id="PF00067">
    <property type="entry name" value="p450"/>
    <property type="match status" value="1"/>
</dbReference>
<dbReference type="InterPro" id="IPR036396">
    <property type="entry name" value="Cyt_P450_sf"/>
</dbReference>
<dbReference type="GO" id="GO:0004497">
    <property type="term" value="F:monooxygenase activity"/>
    <property type="evidence" value="ECO:0007669"/>
    <property type="project" value="UniProtKB-KW"/>
</dbReference>
<dbReference type="STRING" id="933388.S8AZN2"/>
<dbReference type="OrthoDB" id="4469237at2759"/>
<dbReference type="PANTHER" id="PTHR46696">
    <property type="entry name" value="P450, PUTATIVE (EUROFUNG)-RELATED"/>
    <property type="match status" value="1"/>
</dbReference>
<dbReference type="AlphaFoldDB" id="S8AZN2"/>
<evidence type="ECO:0000256" key="5">
    <source>
        <dbReference type="RuleBase" id="RU000461"/>
    </source>
</evidence>
<dbReference type="GO" id="GO:0016705">
    <property type="term" value="F:oxidoreductase activity, acting on paired donors, with incorporation or reduction of molecular oxygen"/>
    <property type="evidence" value="ECO:0007669"/>
    <property type="project" value="InterPro"/>
</dbReference>
<keyword evidence="4 5" id="KW-0408">Iron</keyword>
<evidence type="ECO:0000256" key="2">
    <source>
        <dbReference type="ARBA" id="ARBA00022723"/>
    </source>
</evidence>
<dbReference type="InterPro" id="IPR002397">
    <property type="entry name" value="Cyt_P450_B"/>
</dbReference>
<name>S8AZN2_PENO1</name>
<dbReference type="GO" id="GO:0043386">
    <property type="term" value="P:mycotoxin biosynthetic process"/>
    <property type="evidence" value="ECO:0007669"/>
    <property type="project" value="UniProtKB-ARBA"/>
</dbReference>
<dbReference type="PANTHER" id="PTHR46696:SF6">
    <property type="entry name" value="P450, PUTATIVE (EUROFUNG)-RELATED"/>
    <property type="match status" value="1"/>
</dbReference>
<reference evidence="6 7" key="1">
    <citation type="journal article" date="2013" name="PLoS ONE">
        <title>Genomic and secretomic analyses reveal unique features of the lignocellulolytic enzyme system of Penicillium decumbens.</title>
        <authorList>
            <person name="Liu G."/>
            <person name="Zhang L."/>
            <person name="Wei X."/>
            <person name="Zou G."/>
            <person name="Qin Y."/>
            <person name="Ma L."/>
            <person name="Li J."/>
            <person name="Zheng H."/>
            <person name="Wang S."/>
            <person name="Wang C."/>
            <person name="Xun L."/>
            <person name="Zhao G.-P."/>
            <person name="Zhou Z."/>
            <person name="Qu Y."/>
        </authorList>
    </citation>
    <scope>NUCLEOTIDE SEQUENCE [LARGE SCALE GENOMIC DNA]</scope>
    <source>
        <strain evidence="7">114-2 / CGMCC 5302</strain>
    </source>
</reference>
<dbReference type="HOGENOM" id="CLU_033716_0_2_1"/>
<dbReference type="InterPro" id="IPR017972">
    <property type="entry name" value="Cyt_P450_CS"/>
</dbReference>
<keyword evidence="5" id="KW-0503">Monooxygenase</keyword>
<dbReference type="GO" id="GO:0005506">
    <property type="term" value="F:iron ion binding"/>
    <property type="evidence" value="ECO:0007669"/>
    <property type="project" value="InterPro"/>
</dbReference>
<evidence type="ECO:0000256" key="4">
    <source>
        <dbReference type="ARBA" id="ARBA00023004"/>
    </source>
</evidence>
<dbReference type="EMBL" id="KB644410">
    <property type="protein sequence ID" value="EPS27467.1"/>
    <property type="molecule type" value="Genomic_DNA"/>
</dbReference>